<comment type="caution">
    <text evidence="2">The sequence shown here is derived from an EMBL/GenBank/DDBJ whole genome shotgun (WGS) entry which is preliminary data.</text>
</comment>
<dbReference type="Proteomes" id="UP000235616">
    <property type="component" value="Unassembled WGS sequence"/>
</dbReference>
<dbReference type="PANTHER" id="PTHR31212:SF4">
    <property type="entry name" value="ALPHA-KETOGLUTARATE-DEPENDENT DIOXYGENASE ALKB HOMOLOG 3"/>
    <property type="match status" value="1"/>
</dbReference>
<dbReference type="SUPFAM" id="SSF51197">
    <property type="entry name" value="Clavaminate synthase-like"/>
    <property type="match status" value="1"/>
</dbReference>
<dbReference type="PANTHER" id="PTHR31212">
    <property type="entry name" value="ALPHA-KETOGLUTARATE-DEPENDENT DIOXYGENASE ALKB HOMOLOG 3"/>
    <property type="match status" value="1"/>
</dbReference>
<dbReference type="GO" id="GO:0051213">
    <property type="term" value="F:dioxygenase activity"/>
    <property type="evidence" value="ECO:0007669"/>
    <property type="project" value="UniProtKB-KW"/>
</dbReference>
<dbReference type="Gene3D" id="2.60.120.590">
    <property type="entry name" value="Alpha-ketoglutarate-dependent dioxygenase AlkB-like"/>
    <property type="match status" value="1"/>
</dbReference>
<dbReference type="InterPro" id="IPR032854">
    <property type="entry name" value="ALKBH3"/>
</dbReference>
<dbReference type="OrthoDB" id="190276at2"/>
<reference evidence="2 3" key="1">
    <citation type="submission" date="2018-01" db="EMBL/GenBank/DDBJ databases">
        <title>Whole genome analyses suggest that Burkholderia sensu lato contains two further novel genera in the rhizoxinica-symbiotica group Mycetohabitans gen. nov., and Trinickia gen. nov.: implications for the evolution of diazotrophy and nodulation in the Burkholderiaceae.</title>
        <authorList>
            <person name="Estrada-de los Santos P."/>
            <person name="Palmer M."/>
            <person name="Chavez-Ramirez B."/>
            <person name="Beukes C."/>
            <person name="Steenkamp E.T."/>
            <person name="Hirsch A.M."/>
            <person name="Manyaka P."/>
            <person name="Maluk M."/>
            <person name="Lafos M."/>
            <person name="Crook M."/>
            <person name="Gross E."/>
            <person name="Simon M.F."/>
            <person name="Bueno dos Reis Junior F."/>
            <person name="Poole P.S."/>
            <person name="Venter S.N."/>
            <person name="James E.K."/>
        </authorList>
    </citation>
    <scope>NUCLEOTIDE SEQUENCE [LARGE SCALE GENOMIC DNA]</scope>
    <source>
        <strain evidence="2 3">GIMN1.004</strain>
    </source>
</reference>
<keyword evidence="2" id="KW-0223">Dioxygenase</keyword>
<organism evidence="2 3">
    <name type="scientific">Trinickia dabaoshanensis</name>
    <dbReference type="NCBI Taxonomy" id="564714"/>
    <lineage>
        <taxon>Bacteria</taxon>
        <taxon>Pseudomonadati</taxon>
        <taxon>Pseudomonadota</taxon>
        <taxon>Betaproteobacteria</taxon>
        <taxon>Burkholderiales</taxon>
        <taxon>Burkholderiaceae</taxon>
        <taxon>Trinickia</taxon>
    </lineage>
</organism>
<evidence type="ECO:0000259" key="1">
    <source>
        <dbReference type="PROSITE" id="PS51471"/>
    </source>
</evidence>
<keyword evidence="3" id="KW-1185">Reference proteome</keyword>
<keyword evidence="2" id="KW-0560">Oxidoreductase</keyword>
<dbReference type="AlphaFoldDB" id="A0A2N7VBA9"/>
<proteinExistence type="predicted"/>
<accession>A0A2N7VBA9</accession>
<protein>
    <submittedName>
        <fullName evidence="2">Alpha-ketoglutarate-dependent dioxygenase AlkB</fullName>
    </submittedName>
</protein>
<sequence length="202" mass="22721">MMDDMFGGGLRVDIDWYPHWLSPDEASVALGALLEEVRWKQDLIRTPGGIKPLPRLTAWQGEPGAVYVYSGIRNEPLTWTPTVRALKSLAETTCETRFNSVLLNRYRSGEDSMGWHADRERELGTEPVIASVSLGVARRFDLRHSATGTLRAYELTSGSLLVMRGRTQQEWRHRIAKVPGLQGERVNLTFRFVTPIDKAKGG</sequence>
<evidence type="ECO:0000313" key="2">
    <source>
        <dbReference type="EMBL" id="PMS14407.1"/>
    </source>
</evidence>
<name>A0A2N7VBA9_9BURK</name>
<dbReference type="InterPro" id="IPR027450">
    <property type="entry name" value="AlkB-like"/>
</dbReference>
<evidence type="ECO:0000313" key="3">
    <source>
        <dbReference type="Proteomes" id="UP000235616"/>
    </source>
</evidence>
<dbReference type="Pfam" id="PF13532">
    <property type="entry name" value="2OG-FeII_Oxy_2"/>
    <property type="match status" value="1"/>
</dbReference>
<gene>
    <name evidence="2" type="ORF">C0Z18_31805</name>
</gene>
<dbReference type="PROSITE" id="PS51471">
    <property type="entry name" value="FE2OG_OXY"/>
    <property type="match status" value="1"/>
</dbReference>
<dbReference type="EMBL" id="PNYA01000048">
    <property type="protein sequence ID" value="PMS14407.1"/>
    <property type="molecule type" value="Genomic_DNA"/>
</dbReference>
<dbReference type="InterPro" id="IPR005123">
    <property type="entry name" value="Oxoglu/Fe-dep_dioxygenase_dom"/>
</dbReference>
<feature type="domain" description="Fe2OG dioxygenase" evidence="1">
    <location>
        <begin position="97"/>
        <end position="194"/>
    </location>
</feature>
<dbReference type="InterPro" id="IPR037151">
    <property type="entry name" value="AlkB-like_sf"/>
</dbReference>
<dbReference type="GO" id="GO:0006307">
    <property type="term" value="P:DNA alkylation repair"/>
    <property type="evidence" value="ECO:0007669"/>
    <property type="project" value="InterPro"/>
</dbReference>